<reference evidence="1 2" key="1">
    <citation type="submission" date="2017-12" db="EMBL/GenBank/DDBJ databases">
        <title>Genomes of bacteria within cyanobacterial aggregates.</title>
        <authorList>
            <person name="Cai H."/>
        </authorList>
    </citation>
    <scope>NUCLEOTIDE SEQUENCE [LARGE SCALE GENOMIC DNA]</scope>
    <source>
        <strain evidence="1 2">TH16</strain>
        <plasmid evidence="1 2">unnamed1</plasmid>
    </source>
</reference>
<dbReference type="AlphaFoldDB" id="A0A2K9NJP3"/>
<accession>A0A2K9NJP3</accession>
<name>A0A2K9NJP3_9PROT</name>
<keyword evidence="2" id="KW-1185">Reference proteome</keyword>
<dbReference type="EMBL" id="CP025613">
    <property type="protein sequence ID" value="AUN33299.1"/>
    <property type="molecule type" value="Genomic_DNA"/>
</dbReference>
<gene>
    <name evidence="1" type="ORF">C0V82_23290</name>
</gene>
<organism evidence="1 2">
    <name type="scientific">Niveispirillum cyanobacteriorum</name>
    <dbReference type="NCBI Taxonomy" id="1612173"/>
    <lineage>
        <taxon>Bacteria</taxon>
        <taxon>Pseudomonadati</taxon>
        <taxon>Pseudomonadota</taxon>
        <taxon>Alphaproteobacteria</taxon>
        <taxon>Rhodospirillales</taxon>
        <taxon>Azospirillaceae</taxon>
        <taxon>Niveispirillum</taxon>
    </lineage>
</organism>
<evidence type="ECO:0000313" key="1">
    <source>
        <dbReference type="EMBL" id="AUN33299.1"/>
    </source>
</evidence>
<dbReference type="Proteomes" id="UP000234752">
    <property type="component" value="Plasmid unnamed1"/>
</dbReference>
<proteinExistence type="predicted"/>
<dbReference type="Pfam" id="PF18906">
    <property type="entry name" value="Phage_tube_2"/>
    <property type="match status" value="1"/>
</dbReference>
<dbReference type="KEGG" id="ncb:C0V82_23290"/>
<keyword evidence="1" id="KW-0614">Plasmid</keyword>
<dbReference type="OrthoDB" id="7325655at2"/>
<protein>
    <submittedName>
        <fullName evidence="1">Uncharacterized protein</fullName>
    </submittedName>
</protein>
<geneLocation type="plasmid" evidence="1 2">
    <name>unnamed1</name>
</geneLocation>
<dbReference type="RefSeq" id="WP_102114815.1">
    <property type="nucleotide sequence ID" value="NZ_BMGN01000001.1"/>
</dbReference>
<dbReference type="InterPro" id="IPR044000">
    <property type="entry name" value="Phage_tube_2"/>
</dbReference>
<evidence type="ECO:0000313" key="2">
    <source>
        <dbReference type="Proteomes" id="UP000234752"/>
    </source>
</evidence>
<sequence length="315" mass="32861">MPAPFKWDTKVVFLTPEVTKGTPVAVAAGDALITMNGAITPMDGGEVELALDGRQAAAREAYTTNLHQSVSFEVPLCPPTAAATAPHWGPAARLLSLKETIVATTRVEYAPVITGQESFTCRFYRDGELRVLAGLMGGGSIRLTNGQVPILTSQAKGIYAAPSAASAPPVAPTYASYRQPAVLSDENTPTVKLGGVDIALESLEINLGNDAVFVNRPNYSGAEVNSFNPTGTLVFMAPPLGTLNVEAMLDTKTSLQLVHYTAAGTQVGFTADGVQIGRVSTVDLNGNVGFSVPVRFTRPAAGGNAFKLWSGTAPV</sequence>